<name>A0A4R5XE69_9AGAM</name>
<organism evidence="2 3">
    <name type="scientific">Rickenella mellea</name>
    <dbReference type="NCBI Taxonomy" id="50990"/>
    <lineage>
        <taxon>Eukaryota</taxon>
        <taxon>Fungi</taxon>
        <taxon>Dikarya</taxon>
        <taxon>Basidiomycota</taxon>
        <taxon>Agaricomycotina</taxon>
        <taxon>Agaricomycetes</taxon>
        <taxon>Hymenochaetales</taxon>
        <taxon>Rickenellaceae</taxon>
        <taxon>Rickenella</taxon>
    </lineage>
</organism>
<feature type="compositionally biased region" description="Low complexity" evidence="1">
    <location>
        <begin position="32"/>
        <end position="43"/>
    </location>
</feature>
<reference evidence="2 3" key="1">
    <citation type="submission" date="2018-06" db="EMBL/GenBank/DDBJ databases">
        <title>A transcriptomic atlas of mushroom development highlights an independent origin of complex multicellularity.</title>
        <authorList>
            <consortium name="DOE Joint Genome Institute"/>
            <person name="Krizsan K."/>
            <person name="Almasi E."/>
            <person name="Merenyi Z."/>
            <person name="Sahu N."/>
            <person name="Viragh M."/>
            <person name="Koszo T."/>
            <person name="Mondo S."/>
            <person name="Kiss B."/>
            <person name="Balint B."/>
            <person name="Kues U."/>
            <person name="Barry K."/>
            <person name="Hegedus J.C."/>
            <person name="Henrissat B."/>
            <person name="Johnson J."/>
            <person name="Lipzen A."/>
            <person name="Ohm R."/>
            <person name="Nagy I."/>
            <person name="Pangilinan J."/>
            <person name="Yan J."/>
            <person name="Xiong Y."/>
            <person name="Grigoriev I.V."/>
            <person name="Hibbett D.S."/>
            <person name="Nagy L.G."/>
        </authorList>
    </citation>
    <scope>NUCLEOTIDE SEQUENCE [LARGE SCALE GENOMIC DNA]</scope>
    <source>
        <strain evidence="2 3">SZMC22713</strain>
    </source>
</reference>
<dbReference type="OrthoDB" id="3263613at2759"/>
<accession>A0A4R5XE69</accession>
<feature type="region of interest" description="Disordered" evidence="1">
    <location>
        <begin position="1"/>
        <end position="48"/>
    </location>
</feature>
<dbReference type="AlphaFoldDB" id="A0A4R5XE69"/>
<dbReference type="VEuPathDB" id="FungiDB:BD410DRAFT_779769"/>
<dbReference type="Proteomes" id="UP000294933">
    <property type="component" value="Unassembled WGS sequence"/>
</dbReference>
<evidence type="ECO:0000256" key="1">
    <source>
        <dbReference type="SAM" id="MobiDB-lite"/>
    </source>
</evidence>
<feature type="region of interest" description="Disordered" evidence="1">
    <location>
        <begin position="91"/>
        <end position="114"/>
    </location>
</feature>
<evidence type="ECO:0000313" key="3">
    <source>
        <dbReference type="Proteomes" id="UP000294933"/>
    </source>
</evidence>
<sequence length="313" mass="33625">MSSSPSTPTGRRKPHCSQCGSPMLGHKRGKCTTPSSASPSISAKPDQGDVTLATEALAGLRILSDNVATDQTPKKSATPKRRVLQELRVQTRNVNQEQTSTPKNDTTRRRASAPLEKAETLASLSPDDKALLEALNMPGVMKDDYVVVDEEERKAGVHRWLQSVPCSASGTPSKEVFDAATNPDAEIDIHSVISTAKPGRSSSSVEDRAAFLDMLVEKSKAPVASVFTVDLSDIRELEESAKKLKFHARVIVPKYSDGTTGEGWLVIGRDEKSVKSVFDQVEKDVKSSDGSFRVALKSGAVGAATAWLCLAYS</sequence>
<dbReference type="EMBL" id="ML170156">
    <property type="protein sequence ID" value="TDL29371.1"/>
    <property type="molecule type" value="Genomic_DNA"/>
</dbReference>
<gene>
    <name evidence="2" type="ORF">BD410DRAFT_779769</name>
</gene>
<evidence type="ECO:0000313" key="2">
    <source>
        <dbReference type="EMBL" id="TDL29371.1"/>
    </source>
</evidence>
<feature type="compositionally biased region" description="Polar residues" evidence="1">
    <location>
        <begin position="91"/>
        <end position="104"/>
    </location>
</feature>
<protein>
    <submittedName>
        <fullName evidence="2">Uncharacterized protein</fullName>
    </submittedName>
</protein>
<proteinExistence type="predicted"/>
<keyword evidence="3" id="KW-1185">Reference proteome</keyword>